<evidence type="ECO:0008006" key="3">
    <source>
        <dbReference type="Google" id="ProtNLM"/>
    </source>
</evidence>
<evidence type="ECO:0000313" key="2">
    <source>
        <dbReference type="Proteomes" id="UP000198824"/>
    </source>
</evidence>
<protein>
    <recommendedName>
        <fullName evidence="3">DUF3175 domain-containing protein</fullName>
    </recommendedName>
</protein>
<evidence type="ECO:0000313" key="1">
    <source>
        <dbReference type="EMBL" id="SFR86216.1"/>
    </source>
</evidence>
<dbReference type="InterPro" id="IPR021513">
    <property type="entry name" value="Phage_RSL1_Orf186"/>
</dbReference>
<dbReference type="AlphaFoldDB" id="A0A1I6K4V9"/>
<dbReference type="EMBL" id="FOZG01000001">
    <property type="protein sequence ID" value="SFR86216.1"/>
    <property type="molecule type" value="Genomic_DNA"/>
</dbReference>
<dbReference type="OrthoDB" id="9807263at2"/>
<name>A0A1I6K4V9_9SPHN</name>
<sequence length="95" mass="10252">MVLRHQPRAPEPPRGAALDPAIFAADDPRAIADALKRSAEANPATRVSPLRSAMAMLTFHINRAGTDLPPSRREVLEAAKAELRRAFGRGDQTDG</sequence>
<proteinExistence type="predicted"/>
<gene>
    <name evidence="1" type="ORF">SAMN05192580_1327</name>
</gene>
<accession>A0A1I6K4V9</accession>
<keyword evidence="2" id="KW-1185">Reference proteome</keyword>
<dbReference type="RefSeq" id="WP_093312568.1">
    <property type="nucleotide sequence ID" value="NZ_FOZG01000001.1"/>
</dbReference>
<reference evidence="1 2" key="1">
    <citation type="submission" date="2016-10" db="EMBL/GenBank/DDBJ databases">
        <authorList>
            <person name="de Groot N.N."/>
        </authorList>
    </citation>
    <scope>NUCLEOTIDE SEQUENCE [LARGE SCALE GENOMIC DNA]</scope>
    <source>
        <strain evidence="1 2">S5-249</strain>
    </source>
</reference>
<dbReference type="STRING" id="1166337.SAMN05192580_1327"/>
<organism evidence="1 2">
    <name type="scientific">Sphingomonas jatrophae</name>
    <dbReference type="NCBI Taxonomy" id="1166337"/>
    <lineage>
        <taxon>Bacteria</taxon>
        <taxon>Pseudomonadati</taxon>
        <taxon>Pseudomonadota</taxon>
        <taxon>Alphaproteobacteria</taxon>
        <taxon>Sphingomonadales</taxon>
        <taxon>Sphingomonadaceae</taxon>
        <taxon>Sphingomonas</taxon>
    </lineage>
</organism>
<dbReference type="Pfam" id="PF11373">
    <property type="entry name" value="DUF3175"/>
    <property type="match status" value="1"/>
</dbReference>
<dbReference type="Proteomes" id="UP000198824">
    <property type="component" value="Unassembled WGS sequence"/>
</dbReference>